<dbReference type="AlphaFoldDB" id="S3BWR9"/>
<protein>
    <submittedName>
        <fullName evidence="1">Uncharacterized protein</fullName>
    </submittedName>
</protein>
<organism evidence="1 2">
    <name type="scientific">Ophiostoma piceae (strain UAMH 11346)</name>
    <name type="common">Sap stain fungus</name>
    <dbReference type="NCBI Taxonomy" id="1262450"/>
    <lineage>
        <taxon>Eukaryota</taxon>
        <taxon>Fungi</taxon>
        <taxon>Dikarya</taxon>
        <taxon>Ascomycota</taxon>
        <taxon>Pezizomycotina</taxon>
        <taxon>Sordariomycetes</taxon>
        <taxon>Sordariomycetidae</taxon>
        <taxon>Ophiostomatales</taxon>
        <taxon>Ophiostomataceae</taxon>
        <taxon>Ophiostoma</taxon>
    </lineage>
</organism>
<reference evidence="1 2" key="1">
    <citation type="journal article" date="2013" name="BMC Genomics">
        <title>The genome and transcriptome of the pine saprophyte Ophiostoma piceae, and a comparison with the bark beetle-associated pine pathogen Grosmannia clavigera.</title>
        <authorList>
            <person name="Haridas S."/>
            <person name="Wang Y."/>
            <person name="Lim L."/>
            <person name="Massoumi Alamouti S."/>
            <person name="Jackman S."/>
            <person name="Docking R."/>
            <person name="Robertson G."/>
            <person name="Birol I."/>
            <person name="Bohlmann J."/>
            <person name="Breuil C."/>
        </authorList>
    </citation>
    <scope>NUCLEOTIDE SEQUENCE [LARGE SCALE GENOMIC DNA]</scope>
    <source>
        <strain evidence="1 2">UAMH 11346</strain>
    </source>
</reference>
<dbReference type="EMBL" id="KE148158">
    <property type="protein sequence ID" value="EPE04987.1"/>
    <property type="molecule type" value="Genomic_DNA"/>
</dbReference>
<gene>
    <name evidence="1" type="ORF">F503_00141</name>
</gene>
<accession>S3BWR9</accession>
<sequence>MLSIVRIRGAQQRVNCPGLLSGVAGQRSSLGHEGLLGGAHFRPHLPFLRTTGQTNAVSDLGSRDPVGHLSDNCGRSPELPDNDVITSNEQVLCVLEIRISGAIRQEPVYTDCQHLHATHLLDESLFPTISRTRTPLAKPKAQNTPSTCVYNISRSLSTSQQVLPASLSFRAFKNAVVHETHSEVRSEA</sequence>
<evidence type="ECO:0000313" key="2">
    <source>
        <dbReference type="Proteomes" id="UP000016923"/>
    </source>
</evidence>
<name>S3BWR9_OPHP1</name>
<dbReference type="HOGENOM" id="CLU_1441456_0_0_1"/>
<evidence type="ECO:0000313" key="1">
    <source>
        <dbReference type="EMBL" id="EPE04987.1"/>
    </source>
</evidence>
<proteinExistence type="predicted"/>
<dbReference type="VEuPathDB" id="FungiDB:F503_00141"/>
<keyword evidence="2" id="KW-1185">Reference proteome</keyword>
<dbReference type="Proteomes" id="UP000016923">
    <property type="component" value="Unassembled WGS sequence"/>
</dbReference>